<comment type="cofactor">
    <cofactor evidence="1">
        <name>FAD</name>
        <dbReference type="ChEBI" id="CHEBI:57692"/>
    </cofactor>
</comment>
<evidence type="ECO:0000256" key="2">
    <source>
        <dbReference type="ARBA" id="ARBA00022630"/>
    </source>
</evidence>
<dbReference type="InterPro" id="IPR036188">
    <property type="entry name" value="FAD/NAD-bd_sf"/>
</dbReference>
<evidence type="ECO:0000256" key="3">
    <source>
        <dbReference type="ARBA" id="ARBA00022827"/>
    </source>
</evidence>
<dbReference type="PANTHER" id="PTHR42887:SF2">
    <property type="entry name" value="OS12G0638800 PROTEIN"/>
    <property type="match status" value="1"/>
</dbReference>
<feature type="domain" description="RsdA/BaiN/AoA(So)-like Rossmann fold-like" evidence="4">
    <location>
        <begin position="11"/>
        <end position="66"/>
    </location>
</feature>
<dbReference type="InterPro" id="IPR057661">
    <property type="entry name" value="RsdA/BaiN/AoA(So)_Rossmann"/>
</dbReference>
<dbReference type="PANTHER" id="PTHR42887">
    <property type="entry name" value="OS12G0638800 PROTEIN"/>
    <property type="match status" value="1"/>
</dbReference>
<dbReference type="InterPro" id="IPR055178">
    <property type="entry name" value="RsdA/BaiN/AoA(So)-like_dom"/>
</dbReference>
<dbReference type="NCBIfam" id="TIGR00275">
    <property type="entry name" value="aminoacetone oxidase family FAD-binding enzyme"/>
    <property type="match status" value="1"/>
</dbReference>
<dbReference type="Pfam" id="PF22780">
    <property type="entry name" value="HI0933_like_1st"/>
    <property type="match status" value="1"/>
</dbReference>
<proteinExistence type="predicted"/>
<gene>
    <name evidence="6" type="ORF">V5E97_14525</name>
</gene>
<dbReference type="PRINTS" id="PR00368">
    <property type="entry name" value="FADPNR"/>
</dbReference>
<name>A0AAU7CPN2_9BACT</name>
<feature type="domain" description="RsdA/BaiN/AoA(So)-like Rossmann fold-like" evidence="4">
    <location>
        <begin position="86"/>
        <end position="434"/>
    </location>
</feature>
<dbReference type="InterPro" id="IPR023166">
    <property type="entry name" value="BaiN-like_dom_sf"/>
</dbReference>
<dbReference type="Pfam" id="PF03486">
    <property type="entry name" value="HI0933_like"/>
    <property type="match status" value="2"/>
</dbReference>
<dbReference type="EMBL" id="CP155447">
    <property type="protein sequence ID" value="XBH07206.1"/>
    <property type="molecule type" value="Genomic_DNA"/>
</dbReference>
<dbReference type="Gene3D" id="3.50.50.60">
    <property type="entry name" value="FAD/NAD(P)-binding domain"/>
    <property type="match status" value="1"/>
</dbReference>
<sequence length="436" mass="46126">MNEDSATFDVDAVILGAGAAGLVAAIRAAEQGRRVLLLEKTRRPGVKILMSGGTRCNITNARGVRNLRVISGPIDPAYNPNEARGAQSIQQAFGAGGRFLGPALRALNVERTIALFEDEGVATKVEGNGKVFPVSDRATDVLHALLQRLGRSSAVVRCDSPALEVESNGQGFAIRLADSTVTARRVILAVGGQSFPGCGTTGDGYAIARRFGHTIVEPKPALVPIRVVDRWVPELKGITIPDALARIQGPTGPVLLERREAVLFAHFGLTGPAILDVSRAVARHQGPEILDLVLDFLPSEKREVLDQQLQSACRAGRRQVVGLLPPAIPRRLAESLLNVTGIAPDRVGPDLSREERNRLLTGLKGLRLPVAGTLGFAKAEVTSGGVALDEVEADTLESKLCPGLHFAGEVLDLDGLIGGYNFQAAWSTGWLAGSSV</sequence>
<keyword evidence="2" id="KW-0285">Flavoprotein</keyword>
<evidence type="ECO:0000259" key="5">
    <source>
        <dbReference type="Pfam" id="PF22780"/>
    </source>
</evidence>
<dbReference type="Gene3D" id="2.40.30.10">
    <property type="entry name" value="Translation factors"/>
    <property type="match status" value="1"/>
</dbReference>
<dbReference type="RefSeq" id="WP_406700049.1">
    <property type="nucleotide sequence ID" value="NZ_CP155447.1"/>
</dbReference>
<protein>
    <submittedName>
        <fullName evidence="6">NAD(P)/FAD-dependent oxidoreductase</fullName>
    </submittedName>
</protein>
<evidence type="ECO:0000313" key="6">
    <source>
        <dbReference type="EMBL" id="XBH07206.1"/>
    </source>
</evidence>
<dbReference type="SUPFAM" id="SSF51905">
    <property type="entry name" value="FAD/NAD(P)-binding domain"/>
    <property type="match status" value="1"/>
</dbReference>
<organism evidence="6">
    <name type="scientific">Singulisphaera sp. Ch08</name>
    <dbReference type="NCBI Taxonomy" id="3120278"/>
    <lineage>
        <taxon>Bacteria</taxon>
        <taxon>Pseudomonadati</taxon>
        <taxon>Planctomycetota</taxon>
        <taxon>Planctomycetia</taxon>
        <taxon>Isosphaerales</taxon>
        <taxon>Isosphaeraceae</taxon>
        <taxon>Singulisphaera</taxon>
    </lineage>
</organism>
<feature type="domain" description="RsdA/BaiN/AoA(So)-like insert" evidence="5">
    <location>
        <begin position="219"/>
        <end position="381"/>
    </location>
</feature>
<dbReference type="Gene3D" id="1.10.8.260">
    <property type="entry name" value="HI0933 insert domain-like"/>
    <property type="match status" value="1"/>
</dbReference>
<accession>A0AAU7CPN2</accession>
<dbReference type="InterPro" id="IPR004792">
    <property type="entry name" value="BaiN-like"/>
</dbReference>
<dbReference type="SUPFAM" id="SSF160996">
    <property type="entry name" value="HI0933 insert domain-like"/>
    <property type="match status" value="1"/>
</dbReference>
<evidence type="ECO:0000259" key="4">
    <source>
        <dbReference type="Pfam" id="PF03486"/>
    </source>
</evidence>
<dbReference type="AlphaFoldDB" id="A0AAU7CPN2"/>
<reference evidence="6" key="1">
    <citation type="submission" date="2024-05" db="EMBL/GenBank/DDBJ databases">
        <title>Planctomycetes of the genus Singulisphaera possess chitinolytic capabilities.</title>
        <authorList>
            <person name="Ivanova A."/>
        </authorList>
    </citation>
    <scope>NUCLEOTIDE SEQUENCE</scope>
    <source>
        <strain evidence="6">Ch08T</strain>
    </source>
</reference>
<keyword evidence="3" id="KW-0274">FAD</keyword>
<evidence type="ECO:0000256" key="1">
    <source>
        <dbReference type="ARBA" id="ARBA00001974"/>
    </source>
</evidence>